<dbReference type="SUPFAM" id="SSF56399">
    <property type="entry name" value="ADP-ribosylation"/>
    <property type="match status" value="1"/>
</dbReference>
<organism evidence="2 3">
    <name type="scientific">Rotaria magnacalcarata</name>
    <dbReference type="NCBI Taxonomy" id="392030"/>
    <lineage>
        <taxon>Eukaryota</taxon>
        <taxon>Metazoa</taxon>
        <taxon>Spiralia</taxon>
        <taxon>Gnathifera</taxon>
        <taxon>Rotifera</taxon>
        <taxon>Eurotatoria</taxon>
        <taxon>Bdelloidea</taxon>
        <taxon>Philodinida</taxon>
        <taxon>Philodinidae</taxon>
        <taxon>Rotaria</taxon>
    </lineage>
</organism>
<dbReference type="SUPFAM" id="SSF52047">
    <property type="entry name" value="RNI-like"/>
    <property type="match status" value="1"/>
</dbReference>
<dbReference type="InterPro" id="IPR001611">
    <property type="entry name" value="Leu-rich_rpt"/>
</dbReference>
<dbReference type="InterPro" id="IPR032675">
    <property type="entry name" value="LRR_dom_sf"/>
</dbReference>
<dbReference type="PANTHER" id="PTHR24114">
    <property type="entry name" value="LEUCINE RICH REPEAT FAMILY PROTEIN"/>
    <property type="match status" value="1"/>
</dbReference>
<dbReference type="EMBL" id="CAJOBF010000105">
    <property type="protein sequence ID" value="CAF3748086.1"/>
    <property type="molecule type" value="Genomic_DNA"/>
</dbReference>
<dbReference type="InterPro" id="IPR052394">
    <property type="entry name" value="LRR-containing"/>
</dbReference>
<protein>
    <recommendedName>
        <fullName evidence="4">NAD(P)(+)--arginine ADP-ribosyltransferase</fullName>
    </recommendedName>
</protein>
<name>A0A818YA32_9BILA</name>
<dbReference type="Proteomes" id="UP000663842">
    <property type="component" value="Unassembled WGS sequence"/>
</dbReference>
<dbReference type="Gene3D" id="3.90.176.10">
    <property type="entry name" value="Toxin ADP-ribosyltransferase, Chain A, domain 1"/>
    <property type="match status" value="1"/>
</dbReference>
<evidence type="ECO:0000313" key="2">
    <source>
        <dbReference type="EMBL" id="CAF3748086.1"/>
    </source>
</evidence>
<gene>
    <name evidence="2" type="ORF">UXM345_LOCUS1838</name>
    <name evidence="1" type="ORF">XDN619_LOCUS29352</name>
</gene>
<dbReference type="Proteomes" id="UP000663887">
    <property type="component" value="Unassembled WGS sequence"/>
</dbReference>
<proteinExistence type="predicted"/>
<dbReference type="PANTHER" id="PTHR24114:SF2">
    <property type="entry name" value="F-BOX DOMAIN-CONTAINING PROTEIN-RELATED"/>
    <property type="match status" value="1"/>
</dbReference>
<dbReference type="Pfam" id="PF13516">
    <property type="entry name" value="LRR_6"/>
    <property type="match status" value="4"/>
</dbReference>
<dbReference type="Gene3D" id="3.80.10.10">
    <property type="entry name" value="Ribonuclease Inhibitor"/>
    <property type="match status" value="2"/>
</dbReference>
<evidence type="ECO:0000313" key="3">
    <source>
        <dbReference type="Proteomes" id="UP000663842"/>
    </source>
</evidence>
<sequence length="518" mass="58631">MVTTHMNEVELKNLVGFSDLAEEPLVSFSPIHTYEQMPLVALDEAIEPLLANVPDVIHMLCFVKENCQVLKDGLTLNESASIMLYSIDWKPQENSFHVILNRTLRDENRERLKPWYLYLKLFMKSLSKLPSIHCYVYRGVQIDFSNEYPQGKTFTWWGFSLCTRSIEKFENKQFIDEKSPRTRFKIECKSAKDIRNHSLYKTTDEILLLSAQRYKVISSLDSGSGLHAIQVKEIDPYSVSSSNNVDRTSSISLSFNQRKPSISILIREASFCSVVLKLTGSSSSSSSSTYHNSRLEDLLTLCKFNSCIDLSVRELIDPDMPIIVQRAIIDKKCKGLYLTGNKLSSQSISILCDGLYNNSTLVELDLSDNHISDSGIQILIDVLSTNKSILKKLHLGSNNISDQAIKYLSDMLKTNQSLTHLLLNRNNISNRGVHLLSNVLALHNHSLEVLSFSANSLITDVSVDSLIVMLEQNNTLKELDIKYCNMTVSNSQRLRKTANEKNGFKLYTNPIQSTCFVS</sequence>
<dbReference type="AlphaFoldDB" id="A0A818YA32"/>
<dbReference type="EMBL" id="CAJNRG010014288">
    <property type="protein sequence ID" value="CAF2155014.1"/>
    <property type="molecule type" value="Genomic_DNA"/>
</dbReference>
<reference evidence="2" key="1">
    <citation type="submission" date="2021-02" db="EMBL/GenBank/DDBJ databases">
        <authorList>
            <person name="Nowell W R."/>
        </authorList>
    </citation>
    <scope>NUCLEOTIDE SEQUENCE</scope>
</reference>
<accession>A0A818YA32</accession>
<dbReference type="SMART" id="SM00368">
    <property type="entry name" value="LRR_RI"/>
    <property type="match status" value="4"/>
</dbReference>
<comment type="caution">
    <text evidence="2">The sequence shown here is derived from an EMBL/GenBank/DDBJ whole genome shotgun (WGS) entry which is preliminary data.</text>
</comment>
<evidence type="ECO:0008006" key="4">
    <source>
        <dbReference type="Google" id="ProtNLM"/>
    </source>
</evidence>
<evidence type="ECO:0000313" key="1">
    <source>
        <dbReference type="EMBL" id="CAF2155014.1"/>
    </source>
</evidence>